<dbReference type="PANTHER" id="PTHR23137:SF36">
    <property type="entry name" value="VESICLE TRANSPORT PROTEIN SFT2C"/>
    <property type="match status" value="1"/>
</dbReference>
<evidence type="ECO:0000256" key="3">
    <source>
        <dbReference type="ARBA" id="ARBA00022692"/>
    </source>
</evidence>
<accession>T0L267</accession>
<dbReference type="PANTHER" id="PTHR23137">
    <property type="entry name" value="VESICLE TRANSPORT PROTEIN-RELATED"/>
    <property type="match status" value="1"/>
</dbReference>
<dbReference type="HOGENOM" id="CLU_2360258_0_0_1"/>
<keyword evidence="3 8" id="KW-0812">Transmembrane</keyword>
<keyword evidence="6 8" id="KW-0472">Membrane</keyword>
<evidence type="ECO:0000256" key="7">
    <source>
        <dbReference type="ARBA" id="ARBA00025800"/>
    </source>
</evidence>
<evidence type="ECO:0000256" key="8">
    <source>
        <dbReference type="RuleBase" id="RU363111"/>
    </source>
</evidence>
<reference evidence="9 10" key="1">
    <citation type="journal article" date="2013" name="BMC Genomics">
        <title>Genome sequencing and comparative genomics of honey bee microsporidia, Nosema apis reveal novel insights into host-parasite interactions.</title>
        <authorList>
            <person name="Chen Yp."/>
            <person name="Pettis J.S."/>
            <person name="Zhao Y."/>
            <person name="Liu X."/>
            <person name="Tallon L.J."/>
            <person name="Sadzewicz L.D."/>
            <person name="Li R."/>
            <person name="Zheng H."/>
            <person name="Huang S."/>
            <person name="Zhang X."/>
            <person name="Hamilton M.C."/>
            <person name="Pernal S.F."/>
            <person name="Melathopoulos A.P."/>
            <person name="Yan X."/>
            <person name="Evans J.D."/>
        </authorList>
    </citation>
    <scope>NUCLEOTIDE SEQUENCE [LARGE SCALE GENOMIC DNA]</scope>
    <source>
        <strain evidence="9 10">BRL 01</strain>
    </source>
</reference>
<dbReference type="InterPro" id="IPR011691">
    <property type="entry name" value="Vesicle_transpt_SFT2"/>
</dbReference>
<dbReference type="GO" id="GO:0016192">
    <property type="term" value="P:vesicle-mediated transport"/>
    <property type="evidence" value="ECO:0007669"/>
    <property type="project" value="InterPro"/>
</dbReference>
<evidence type="ECO:0000313" key="9">
    <source>
        <dbReference type="EMBL" id="EQB61612.1"/>
    </source>
</evidence>
<comment type="caution">
    <text evidence="8">Lacks conserved residue(s) required for the propagation of feature annotation.</text>
</comment>
<dbReference type="VEuPathDB" id="MicrosporidiaDB:NAPIS_ORF00806"/>
<evidence type="ECO:0000313" key="10">
    <source>
        <dbReference type="Proteomes" id="UP000053780"/>
    </source>
</evidence>
<evidence type="ECO:0000256" key="5">
    <source>
        <dbReference type="ARBA" id="ARBA00022989"/>
    </source>
</evidence>
<dbReference type="EMBL" id="KE647117">
    <property type="protein sequence ID" value="EQB61612.1"/>
    <property type="molecule type" value="Genomic_DNA"/>
</dbReference>
<feature type="transmembrane region" description="Helical" evidence="8">
    <location>
        <begin position="72"/>
        <end position="93"/>
    </location>
</feature>
<protein>
    <recommendedName>
        <fullName evidence="8">Protein transport protein SFT2</fullName>
    </recommendedName>
</protein>
<sequence>MLRVFTAFLYPAQFALPYAFSNFIFFFMFGFIKGFKSYLNGLFSEKRRIYTGIFIMSTFLTLYGALVIHSYLINLLLCLIQIGSFILFALTALPGG</sequence>
<gene>
    <name evidence="9" type="ORF">NAPIS_ORF00806</name>
</gene>
<keyword evidence="8" id="KW-0333">Golgi apparatus</keyword>
<evidence type="ECO:0000256" key="6">
    <source>
        <dbReference type="ARBA" id="ARBA00023136"/>
    </source>
</evidence>
<keyword evidence="5 8" id="KW-1133">Transmembrane helix</keyword>
<dbReference type="GO" id="GO:0000139">
    <property type="term" value="C:Golgi membrane"/>
    <property type="evidence" value="ECO:0007669"/>
    <property type="project" value="UniProtKB-SubCell"/>
</dbReference>
<keyword evidence="10" id="KW-1185">Reference proteome</keyword>
<comment type="subcellular location">
    <subcellularLocation>
        <location evidence="8">Golgi apparatus membrane</location>
        <topology evidence="8">Multi-pass membrane protein</topology>
    </subcellularLocation>
    <subcellularLocation>
        <location evidence="1">Membrane</location>
        <topology evidence="1">Multi-pass membrane protein</topology>
    </subcellularLocation>
</comment>
<evidence type="ECO:0000256" key="4">
    <source>
        <dbReference type="ARBA" id="ARBA00022927"/>
    </source>
</evidence>
<comment type="function">
    <text evidence="8">Nonessential protein required for the fusion of transport vesicles derived from the endocytic pathway with the Golgi complex.</text>
</comment>
<keyword evidence="2 8" id="KW-0813">Transport</keyword>
<name>T0L267_9MICR</name>
<feature type="transmembrane region" description="Helical" evidence="8">
    <location>
        <begin position="47"/>
        <end position="66"/>
    </location>
</feature>
<organism evidence="9 10">
    <name type="scientific">Vairimorpha apis BRL 01</name>
    <dbReference type="NCBI Taxonomy" id="1037528"/>
    <lineage>
        <taxon>Eukaryota</taxon>
        <taxon>Fungi</taxon>
        <taxon>Fungi incertae sedis</taxon>
        <taxon>Microsporidia</taxon>
        <taxon>Nosematidae</taxon>
        <taxon>Vairimorpha</taxon>
    </lineage>
</organism>
<evidence type="ECO:0000256" key="2">
    <source>
        <dbReference type="ARBA" id="ARBA00022448"/>
    </source>
</evidence>
<dbReference type="AlphaFoldDB" id="T0L267"/>
<dbReference type="GO" id="GO:0015031">
    <property type="term" value="P:protein transport"/>
    <property type="evidence" value="ECO:0007669"/>
    <property type="project" value="UniProtKB-KW"/>
</dbReference>
<comment type="similarity">
    <text evidence="7 8">Belongs to the SFT2 family.</text>
</comment>
<dbReference type="OrthoDB" id="660759at2759"/>
<dbReference type="InterPro" id="IPR007305">
    <property type="entry name" value="Vesicle_transpt_Got1/SFT2"/>
</dbReference>
<dbReference type="Pfam" id="PF04178">
    <property type="entry name" value="Got1"/>
    <property type="match status" value="1"/>
</dbReference>
<dbReference type="Proteomes" id="UP000053780">
    <property type="component" value="Unassembled WGS sequence"/>
</dbReference>
<proteinExistence type="inferred from homology"/>
<keyword evidence="4 8" id="KW-0653">Protein transport</keyword>
<feature type="transmembrane region" description="Helical" evidence="8">
    <location>
        <begin position="15"/>
        <end position="35"/>
    </location>
</feature>
<evidence type="ECO:0000256" key="1">
    <source>
        <dbReference type="ARBA" id="ARBA00004141"/>
    </source>
</evidence>